<evidence type="ECO:0000313" key="2">
    <source>
        <dbReference type="Proteomes" id="UP001302120"/>
    </source>
</evidence>
<evidence type="ECO:0008006" key="3">
    <source>
        <dbReference type="Google" id="ProtNLM"/>
    </source>
</evidence>
<keyword evidence="2" id="KW-1185">Reference proteome</keyword>
<sequence length="247" mass="28561">MDEQTPEHISRMDWRINNLTWTTAPFTPPGSSTPVPPGTAVTEAAIIYHGKEDIGISIPNATALLLNLSQISHLQAEQLISKCLSNKDEFSHLPDSDVFAFYEQMMASIVFAYTSLESFVNEELPDEYIHIVVDKKKSPKNYNKEQIERHLSLDIKLRDVLPAVLKIKSLKDDKTIWEDFQKLQSIRHRIIHMKTSDRNYRGGDKDSIWNVILSKPLIKTYATAKNIMYYFLKSKNKIPRWFDKCDF</sequence>
<protein>
    <recommendedName>
        <fullName evidence="3">RiboL-PSP-HEPN domain-containing protein</fullName>
    </recommendedName>
</protein>
<proteinExistence type="predicted"/>
<dbReference type="Proteomes" id="UP001302120">
    <property type="component" value="Unassembled WGS sequence"/>
</dbReference>
<gene>
    <name evidence="1" type="ORF">VB620_11170</name>
</gene>
<name>A0ABU5UF23_9CYAN</name>
<organism evidence="1 2">
    <name type="scientific">Nodularia harveyana UHCC-0300</name>
    <dbReference type="NCBI Taxonomy" id="2974287"/>
    <lineage>
        <taxon>Bacteria</taxon>
        <taxon>Bacillati</taxon>
        <taxon>Cyanobacteriota</taxon>
        <taxon>Cyanophyceae</taxon>
        <taxon>Nostocales</taxon>
        <taxon>Nodulariaceae</taxon>
        <taxon>Nodularia</taxon>
    </lineage>
</organism>
<accession>A0ABU5UF23</accession>
<dbReference type="EMBL" id="JAYGHG010000016">
    <property type="protein sequence ID" value="MEA5581898.1"/>
    <property type="molecule type" value="Genomic_DNA"/>
</dbReference>
<evidence type="ECO:0000313" key="1">
    <source>
        <dbReference type="EMBL" id="MEA5581898.1"/>
    </source>
</evidence>
<dbReference type="RefSeq" id="WP_323196227.1">
    <property type="nucleotide sequence ID" value="NZ_JAYGHG010000016.1"/>
</dbReference>
<comment type="caution">
    <text evidence="1">The sequence shown here is derived from an EMBL/GenBank/DDBJ whole genome shotgun (WGS) entry which is preliminary data.</text>
</comment>
<reference evidence="1 2" key="1">
    <citation type="submission" date="2023-12" db="EMBL/GenBank/DDBJ databases">
        <title>Baltic Sea Cyanobacteria.</title>
        <authorList>
            <person name="Delbaje E."/>
            <person name="Fewer D.P."/>
            <person name="Shishido T.K."/>
        </authorList>
    </citation>
    <scope>NUCLEOTIDE SEQUENCE [LARGE SCALE GENOMIC DNA]</scope>
    <source>
        <strain evidence="1 2">UHCC-0300</strain>
    </source>
</reference>